<sequence>MRLLRALCGPVKGPTIGELTLKYSNLPERYVRRAMRQIEYQTPRGKPQYLNRTLERTIFKFSTNRPWTFEFQQDNAPRKKIKRELIEPIKNWSFFRGDRVEVLIGKDKGKQGIVIHVFQEKNWIIVEGLNTEIKMMGEDKKNNFPGMAVRWEKPLLVTTEVKLVDPSDLKSTDIEWRFTEEGEKVRVSVRTGRIIPMPPMAEETIDYKTKGSYREGEKDTDPDELSKITFEPKLCTFDMEIMEKMGIKEDRNYAKTYWY</sequence>
<gene>
    <name evidence="8" type="ORF">CLODIP_2_CD12863</name>
</gene>
<evidence type="ECO:0000256" key="1">
    <source>
        <dbReference type="ARBA" id="ARBA00010618"/>
    </source>
</evidence>
<dbReference type="SMART" id="SM00739">
    <property type="entry name" value="KOW"/>
    <property type="match status" value="1"/>
</dbReference>
<dbReference type="HAMAP" id="MF_01326_B">
    <property type="entry name" value="Ribosomal_uL24_B"/>
    <property type="match status" value="1"/>
</dbReference>
<comment type="similarity">
    <text evidence="1 6">Belongs to the universal ribosomal protein uL24 family.</text>
</comment>
<dbReference type="Pfam" id="PF17136">
    <property type="entry name" value="ribosomal_L24"/>
    <property type="match status" value="1"/>
</dbReference>
<proteinExistence type="inferred from homology"/>
<evidence type="ECO:0000256" key="6">
    <source>
        <dbReference type="RuleBase" id="RU003477"/>
    </source>
</evidence>
<evidence type="ECO:0000256" key="4">
    <source>
        <dbReference type="ARBA" id="ARBA00035283"/>
    </source>
</evidence>
<dbReference type="GO" id="GO:0003735">
    <property type="term" value="F:structural constituent of ribosome"/>
    <property type="evidence" value="ECO:0007669"/>
    <property type="project" value="InterPro"/>
</dbReference>
<evidence type="ECO:0000313" key="8">
    <source>
        <dbReference type="EMBL" id="CAB3372472.1"/>
    </source>
</evidence>
<dbReference type="GO" id="GO:0003723">
    <property type="term" value="F:RNA binding"/>
    <property type="evidence" value="ECO:0007669"/>
    <property type="project" value="InterPro"/>
</dbReference>
<dbReference type="Proteomes" id="UP000494165">
    <property type="component" value="Unassembled WGS sequence"/>
</dbReference>
<dbReference type="Gene3D" id="2.30.30.30">
    <property type="match status" value="1"/>
</dbReference>
<dbReference type="GO" id="GO:0005840">
    <property type="term" value="C:ribosome"/>
    <property type="evidence" value="ECO:0007669"/>
    <property type="project" value="UniProtKB-KW"/>
</dbReference>
<keyword evidence="3 6" id="KW-0687">Ribonucleoprotein</keyword>
<dbReference type="GO" id="GO:1990904">
    <property type="term" value="C:ribonucleoprotein complex"/>
    <property type="evidence" value="ECO:0007669"/>
    <property type="project" value="UniProtKB-KW"/>
</dbReference>
<dbReference type="AlphaFoldDB" id="A0A8S1CWG6"/>
<dbReference type="CDD" id="cd06089">
    <property type="entry name" value="KOW_RPL26"/>
    <property type="match status" value="1"/>
</dbReference>
<name>A0A8S1CWG6_9INSE</name>
<dbReference type="InterPro" id="IPR041988">
    <property type="entry name" value="Ribosomal_uL24_KOW"/>
</dbReference>
<evidence type="ECO:0000256" key="5">
    <source>
        <dbReference type="ARBA" id="ARBA00035357"/>
    </source>
</evidence>
<feature type="domain" description="KOW" evidence="7">
    <location>
        <begin position="93"/>
        <end position="120"/>
    </location>
</feature>
<protein>
    <recommendedName>
        <fullName evidence="4">Large ribosomal subunit protein uL24m</fullName>
    </recommendedName>
    <alternativeName>
        <fullName evidence="5">39S ribosomal protein L24, mitochondrial</fullName>
    </alternativeName>
</protein>
<dbReference type="NCBIfam" id="TIGR01079">
    <property type="entry name" value="rplX_bact"/>
    <property type="match status" value="1"/>
</dbReference>
<dbReference type="Pfam" id="PF00467">
    <property type="entry name" value="KOW"/>
    <property type="match status" value="1"/>
</dbReference>
<evidence type="ECO:0000313" key="9">
    <source>
        <dbReference type="Proteomes" id="UP000494165"/>
    </source>
</evidence>
<dbReference type="InterPro" id="IPR005825">
    <property type="entry name" value="Ribosomal_uL24_CS"/>
</dbReference>
<keyword evidence="9" id="KW-1185">Reference proteome</keyword>
<dbReference type="InterPro" id="IPR057264">
    <property type="entry name" value="Ribosomal_uL24_C"/>
</dbReference>
<dbReference type="GO" id="GO:0006412">
    <property type="term" value="P:translation"/>
    <property type="evidence" value="ECO:0007669"/>
    <property type="project" value="InterPro"/>
</dbReference>
<comment type="caution">
    <text evidence="8">The sequence shown here is derived from an EMBL/GenBank/DDBJ whole genome shotgun (WGS) entry which is preliminary data.</text>
</comment>
<accession>A0A8S1CWG6</accession>
<evidence type="ECO:0000259" key="7">
    <source>
        <dbReference type="SMART" id="SM00739"/>
    </source>
</evidence>
<dbReference type="InterPro" id="IPR014722">
    <property type="entry name" value="Rib_uL2_dom2"/>
</dbReference>
<dbReference type="OrthoDB" id="359154at2759"/>
<dbReference type="InterPro" id="IPR003256">
    <property type="entry name" value="Ribosomal_uL24"/>
</dbReference>
<evidence type="ECO:0000256" key="3">
    <source>
        <dbReference type="ARBA" id="ARBA00023274"/>
    </source>
</evidence>
<dbReference type="PROSITE" id="PS01108">
    <property type="entry name" value="RIBOSOMAL_L24"/>
    <property type="match status" value="1"/>
</dbReference>
<dbReference type="SUPFAM" id="SSF50104">
    <property type="entry name" value="Translation proteins SH3-like domain"/>
    <property type="match status" value="1"/>
</dbReference>
<dbReference type="InterPro" id="IPR005824">
    <property type="entry name" value="KOW"/>
</dbReference>
<dbReference type="EMBL" id="CADEPI010000073">
    <property type="protein sequence ID" value="CAB3372472.1"/>
    <property type="molecule type" value="Genomic_DNA"/>
</dbReference>
<organism evidence="8 9">
    <name type="scientific">Cloeon dipterum</name>
    <dbReference type="NCBI Taxonomy" id="197152"/>
    <lineage>
        <taxon>Eukaryota</taxon>
        <taxon>Metazoa</taxon>
        <taxon>Ecdysozoa</taxon>
        <taxon>Arthropoda</taxon>
        <taxon>Hexapoda</taxon>
        <taxon>Insecta</taxon>
        <taxon>Pterygota</taxon>
        <taxon>Palaeoptera</taxon>
        <taxon>Ephemeroptera</taxon>
        <taxon>Pisciforma</taxon>
        <taxon>Baetidae</taxon>
        <taxon>Cloeon</taxon>
    </lineage>
</organism>
<reference evidence="8 9" key="1">
    <citation type="submission" date="2020-04" db="EMBL/GenBank/DDBJ databases">
        <authorList>
            <person name="Alioto T."/>
            <person name="Alioto T."/>
            <person name="Gomez Garrido J."/>
        </authorList>
    </citation>
    <scope>NUCLEOTIDE SEQUENCE [LARGE SCALE GENOMIC DNA]</scope>
</reference>
<evidence type="ECO:0000256" key="2">
    <source>
        <dbReference type="ARBA" id="ARBA00022980"/>
    </source>
</evidence>
<dbReference type="PANTHER" id="PTHR12903">
    <property type="entry name" value="MITOCHONDRIAL RIBOSOMAL PROTEIN L24"/>
    <property type="match status" value="1"/>
</dbReference>
<dbReference type="InterPro" id="IPR008991">
    <property type="entry name" value="Translation_prot_SH3-like_sf"/>
</dbReference>
<keyword evidence="2 6" id="KW-0689">Ribosomal protein</keyword>